<dbReference type="Proteomes" id="UP000434276">
    <property type="component" value="Unassembled WGS sequence"/>
</dbReference>
<keyword evidence="2" id="KW-0812">Transmembrane</keyword>
<evidence type="ECO:0000313" key="8">
    <source>
        <dbReference type="Proteomes" id="UP000426265"/>
    </source>
</evidence>
<reference evidence="4 10" key="4">
    <citation type="submission" date="2020-09" db="EMBL/GenBank/DDBJ databases">
        <authorList>
            <person name="Ashkenazy H."/>
        </authorList>
    </citation>
    <scope>NUCLEOTIDE SEQUENCE [LARGE SCALE GENOMIC DNA]</scope>
    <source>
        <strain evidence="10">cv. Cdm-0</strain>
    </source>
</reference>
<dbReference type="PANTHER" id="PTHR34545:SF7">
    <property type="entry name" value="CLAVATA3_ESR (CLE)-RELATED PROTEIN 16"/>
    <property type="match status" value="1"/>
</dbReference>
<evidence type="ECO:0000313" key="7">
    <source>
        <dbReference type="Proteomes" id="UP000078284"/>
    </source>
</evidence>
<evidence type="ECO:0000256" key="1">
    <source>
        <dbReference type="SAM" id="MobiDB-lite"/>
    </source>
</evidence>
<proteinExistence type="predicted"/>
<dbReference type="PANTHER" id="PTHR34545">
    <property type="entry name" value="CLAVATA3/ESR (CLE)-RELATED PROTEIN 22"/>
    <property type="match status" value="1"/>
</dbReference>
<feature type="region of interest" description="Disordered" evidence="1">
    <location>
        <begin position="71"/>
        <end position="103"/>
    </location>
</feature>
<dbReference type="Proteomes" id="UP000426265">
    <property type="component" value="Unassembled WGS sequence"/>
</dbReference>
<dbReference type="ExpressionAtlas" id="A0A178W037">
    <property type="expression patterns" value="baseline and differential"/>
</dbReference>
<dbReference type="GO" id="GO:0048731">
    <property type="term" value="P:system development"/>
    <property type="evidence" value="ECO:0007669"/>
    <property type="project" value="InterPro"/>
</dbReference>
<evidence type="ECO:0000313" key="5">
    <source>
        <dbReference type="EMBL" id="OAP11446.1"/>
    </source>
</evidence>
<protein>
    <submittedName>
        <fullName evidence="4">(thale cress) hypothetical protein</fullName>
    </submittedName>
    <submittedName>
        <fullName evidence="5">CLE16</fullName>
    </submittedName>
</protein>
<dbReference type="EMBL" id="LR881467">
    <property type="protein sequence ID" value="CAD5317848.1"/>
    <property type="molecule type" value="Genomic_DNA"/>
</dbReference>
<evidence type="ECO:0000313" key="4">
    <source>
        <dbReference type="EMBL" id="CAD5317848.1"/>
    </source>
</evidence>
<dbReference type="EMBL" id="CACRSJ010000105">
    <property type="protein sequence ID" value="VYS51728.1"/>
    <property type="molecule type" value="Genomic_DNA"/>
</dbReference>
<evidence type="ECO:0000313" key="10">
    <source>
        <dbReference type="Proteomes" id="UP000516314"/>
    </source>
</evidence>
<reference evidence="5" key="2">
    <citation type="submission" date="2016-03" db="EMBL/GenBank/DDBJ databases">
        <title>Full-length assembly of Arabidopsis thaliana Ler reveals the complement of translocations and inversions.</title>
        <authorList>
            <person name="Zapata L."/>
            <person name="Schneeberger K."/>
            <person name="Ossowski S."/>
        </authorList>
    </citation>
    <scope>NUCLEOTIDE SEQUENCE [LARGE SCALE GENOMIC DNA]</scope>
    <source>
        <tissue evidence="5">Leaf</tissue>
    </source>
</reference>
<dbReference type="Proteomes" id="UP000516314">
    <property type="component" value="Chromosome 2"/>
</dbReference>
<name>A0A178W037_ARATH</name>
<keyword evidence="2" id="KW-0472">Membrane</keyword>
<dbReference type="Proteomes" id="UP000078284">
    <property type="component" value="Chromosome 2"/>
</dbReference>
<dbReference type="OMA" id="PFHEMAS"/>
<dbReference type="OrthoDB" id="1080769at2759"/>
<sequence length="103" mass="11756">MEACSRKRRRRRAYTTSTTGYAAVFFCGIFVFAQFGISSSALFAPDHYPSLPRKAGHFHEMASFQAPKATVSFTGQRREEENRDEVYKDDKRLVHTGPNPLHN</sequence>
<dbReference type="KEGG" id="ath:AT2G01505"/>
<evidence type="ECO:0000313" key="9">
    <source>
        <dbReference type="Proteomes" id="UP000434276"/>
    </source>
</evidence>
<dbReference type="InterPro" id="IPR033249">
    <property type="entry name" value="CLE_plant"/>
</dbReference>
<dbReference type="SMR" id="A0A178W037"/>
<evidence type="ECO:0000313" key="6">
    <source>
        <dbReference type="EMBL" id="VYS51728.1"/>
    </source>
</evidence>
<reference evidence="3 9" key="3">
    <citation type="submission" date="2019-12" db="EMBL/GenBank/DDBJ databases">
        <authorList>
            <person name="Jiao W.-B."/>
            <person name="Schneeberger K."/>
        </authorList>
    </citation>
    <scope>NUCLEOTIDE SEQUENCE [LARGE SCALE GENOMIC DNA]</scope>
    <source>
        <strain evidence="8">cv. An-1</strain>
        <strain evidence="9">cv. C24</strain>
    </source>
</reference>
<dbReference type="EMBL" id="LUHQ01000002">
    <property type="protein sequence ID" value="OAP11446.1"/>
    <property type="molecule type" value="Genomic_DNA"/>
</dbReference>
<dbReference type="EMBL" id="CACSHJ010000088">
    <property type="protein sequence ID" value="CAA0353242.1"/>
    <property type="molecule type" value="Genomic_DNA"/>
</dbReference>
<reference evidence="7" key="1">
    <citation type="journal article" date="2016" name="Proc. Natl. Acad. Sci. U.S.A.">
        <title>Chromosome-level assembly of Arabidopsis thaliana Ler reveals the extent of translocation and inversion polymorphisms.</title>
        <authorList>
            <person name="Zapata L."/>
            <person name="Ding J."/>
            <person name="Willing E.M."/>
            <person name="Hartwig B."/>
            <person name="Bezdan D."/>
            <person name="Jiao W.B."/>
            <person name="Patel V."/>
            <person name="Velikkakam James G."/>
            <person name="Koornneef M."/>
            <person name="Ossowski S."/>
            <person name="Schneeberger K."/>
        </authorList>
    </citation>
    <scope>NUCLEOTIDE SEQUENCE [LARGE SCALE GENOMIC DNA]</scope>
    <source>
        <strain evidence="7">cv. Landsberg erecta</strain>
    </source>
</reference>
<organism evidence="5 7">
    <name type="scientific">Arabidopsis thaliana</name>
    <name type="common">Mouse-ear cress</name>
    <dbReference type="NCBI Taxonomy" id="3702"/>
    <lineage>
        <taxon>Eukaryota</taxon>
        <taxon>Viridiplantae</taxon>
        <taxon>Streptophyta</taxon>
        <taxon>Embryophyta</taxon>
        <taxon>Tracheophyta</taxon>
        <taxon>Spermatophyta</taxon>
        <taxon>Magnoliopsida</taxon>
        <taxon>eudicotyledons</taxon>
        <taxon>Gunneridae</taxon>
        <taxon>Pentapetalae</taxon>
        <taxon>rosids</taxon>
        <taxon>malvids</taxon>
        <taxon>Brassicales</taxon>
        <taxon>Brassicaceae</taxon>
        <taxon>Camelineae</taxon>
        <taxon>Arabidopsis</taxon>
    </lineage>
</organism>
<dbReference type="AlphaFoldDB" id="A0A178W037"/>
<keyword evidence="2" id="KW-1133">Transmembrane helix</keyword>
<evidence type="ECO:0000313" key="3">
    <source>
        <dbReference type="EMBL" id="CAA0353242.1"/>
    </source>
</evidence>
<feature type="transmembrane region" description="Helical" evidence="2">
    <location>
        <begin position="21"/>
        <end position="44"/>
    </location>
</feature>
<feature type="compositionally biased region" description="Basic and acidic residues" evidence="1">
    <location>
        <begin position="76"/>
        <end position="93"/>
    </location>
</feature>
<accession>A0A5S9WWA9</accession>
<evidence type="ECO:0000256" key="2">
    <source>
        <dbReference type="SAM" id="Phobius"/>
    </source>
</evidence>
<gene>
    <name evidence="5" type="ordered locus">AXX17_At2g00490</name>
    <name evidence="6" type="ORF">AN1_LOCUS7195</name>
    <name evidence="4" type="ORF">AT9943_LOCUS6103</name>
    <name evidence="3" type="ORF">C24_LOCUS7079</name>
</gene>
<accession>A0A178W037</accession>